<dbReference type="GO" id="GO:0009103">
    <property type="term" value="P:lipopolysaccharide biosynthetic process"/>
    <property type="evidence" value="ECO:0007669"/>
    <property type="project" value="UniProtKB-ARBA"/>
</dbReference>
<dbReference type="EMBL" id="JAFLCK010000030">
    <property type="protein sequence ID" value="MBN8662083.1"/>
    <property type="molecule type" value="Genomic_DNA"/>
</dbReference>
<dbReference type="GO" id="GO:0016763">
    <property type="term" value="F:pentosyltransferase activity"/>
    <property type="evidence" value="ECO:0007669"/>
    <property type="project" value="TreeGrafter"/>
</dbReference>
<keyword evidence="7 8" id="KW-0472">Membrane</keyword>
<evidence type="ECO:0000313" key="11">
    <source>
        <dbReference type="Proteomes" id="UP000664277"/>
    </source>
</evidence>
<feature type="domain" description="Glycosyltransferase RgtA/B/C/D-like" evidence="9">
    <location>
        <begin position="80"/>
        <end position="247"/>
    </location>
</feature>
<feature type="transmembrane region" description="Helical" evidence="8">
    <location>
        <begin position="324"/>
        <end position="343"/>
    </location>
</feature>
<dbReference type="PANTHER" id="PTHR33908">
    <property type="entry name" value="MANNOSYLTRANSFERASE YKCB-RELATED"/>
    <property type="match status" value="1"/>
</dbReference>
<organism evidence="10 11">
    <name type="scientific">Candidatus Obscuribacter phosphatis</name>
    <dbReference type="NCBI Taxonomy" id="1906157"/>
    <lineage>
        <taxon>Bacteria</taxon>
        <taxon>Bacillati</taxon>
        <taxon>Candidatus Melainabacteria</taxon>
        <taxon>Candidatus Obscuribacterales</taxon>
        <taxon>Candidatus Obscuribacteraceae</taxon>
        <taxon>Candidatus Obscuribacter</taxon>
    </lineage>
</organism>
<evidence type="ECO:0000256" key="5">
    <source>
        <dbReference type="ARBA" id="ARBA00022692"/>
    </source>
</evidence>
<evidence type="ECO:0000256" key="8">
    <source>
        <dbReference type="SAM" id="Phobius"/>
    </source>
</evidence>
<dbReference type="InterPro" id="IPR050297">
    <property type="entry name" value="LipidA_mod_glycosyltrf_83"/>
</dbReference>
<keyword evidence="5 8" id="KW-0812">Transmembrane</keyword>
<comment type="caution">
    <text evidence="10">The sequence shown here is derived from an EMBL/GenBank/DDBJ whole genome shotgun (WGS) entry which is preliminary data.</text>
</comment>
<feature type="transmembrane region" description="Helical" evidence="8">
    <location>
        <begin position="234"/>
        <end position="254"/>
    </location>
</feature>
<reference evidence="10" key="1">
    <citation type="submission" date="2021-02" db="EMBL/GenBank/DDBJ databases">
        <title>Genome-Resolved Metagenomics of a Microbial Community Performing Photosynthetic Biological Nutrient Removal.</title>
        <authorList>
            <person name="Mcdaniel E.A."/>
        </authorList>
    </citation>
    <scope>NUCLEOTIDE SEQUENCE</scope>
    <source>
        <strain evidence="10">UWPOB_OBS1</strain>
    </source>
</reference>
<feature type="transmembrane region" description="Helical" evidence="8">
    <location>
        <begin position="409"/>
        <end position="429"/>
    </location>
</feature>
<protein>
    <submittedName>
        <fullName evidence="10">Glycosyltransferase family 39 protein</fullName>
    </submittedName>
</protein>
<dbReference type="Proteomes" id="UP000664277">
    <property type="component" value="Unassembled WGS sequence"/>
</dbReference>
<feature type="transmembrane region" description="Helical" evidence="8">
    <location>
        <begin position="83"/>
        <end position="103"/>
    </location>
</feature>
<name>A0A8J7TPI5_9BACT</name>
<dbReference type="AlphaFoldDB" id="A0A8J7TPI5"/>
<keyword evidence="3" id="KW-0328">Glycosyltransferase</keyword>
<evidence type="ECO:0000259" key="9">
    <source>
        <dbReference type="Pfam" id="PF13231"/>
    </source>
</evidence>
<keyword evidence="4" id="KW-0808">Transferase</keyword>
<accession>A0A8J7TPI5</accession>
<dbReference type="GO" id="GO:0005886">
    <property type="term" value="C:plasma membrane"/>
    <property type="evidence" value="ECO:0007669"/>
    <property type="project" value="UniProtKB-SubCell"/>
</dbReference>
<feature type="transmembrane region" description="Helical" evidence="8">
    <location>
        <begin position="349"/>
        <end position="366"/>
    </location>
</feature>
<proteinExistence type="predicted"/>
<dbReference type="GO" id="GO:0010041">
    <property type="term" value="P:response to iron(III) ion"/>
    <property type="evidence" value="ECO:0007669"/>
    <property type="project" value="TreeGrafter"/>
</dbReference>
<dbReference type="Pfam" id="PF13231">
    <property type="entry name" value="PMT_2"/>
    <property type="match status" value="1"/>
</dbReference>
<evidence type="ECO:0000256" key="3">
    <source>
        <dbReference type="ARBA" id="ARBA00022676"/>
    </source>
</evidence>
<keyword evidence="2" id="KW-1003">Cell membrane</keyword>
<evidence type="ECO:0000256" key="4">
    <source>
        <dbReference type="ARBA" id="ARBA00022679"/>
    </source>
</evidence>
<evidence type="ECO:0000256" key="7">
    <source>
        <dbReference type="ARBA" id="ARBA00023136"/>
    </source>
</evidence>
<feature type="transmembrane region" description="Helical" evidence="8">
    <location>
        <begin position="110"/>
        <end position="129"/>
    </location>
</feature>
<feature type="transmembrane region" description="Helical" evidence="8">
    <location>
        <begin position="159"/>
        <end position="176"/>
    </location>
</feature>
<comment type="subcellular location">
    <subcellularLocation>
        <location evidence="1">Cell membrane</location>
        <topology evidence="1">Multi-pass membrane protein</topology>
    </subcellularLocation>
</comment>
<sequence>MSVPESTISSSAEHLKRGGDSSERRRLVLLFAAGCLLYLPGLGSYGPLDPTDSFFIEAGREAVETGQYLVPMNNYQPWLDKPILYFWAVSASIILFGASEAAIGFSGRIFTALTALAFSFCVYYGSRSFIGKKQAFFAALIAMTFPLSAELGHISLTDMPLTLFMSAGLYGLFHFFQQGKMKAFWLGYFSLALAFLCKGPIALIVVGAILTLYFLATAGNIKSVFVSILKLRPFLGLALITVINLPWYAAATIGTNGAFFRDFFITQNFGRMVGTVNHQQPFWFYLPVLAGGLFPFNLLYFCAPSLRLRKQDLAARTKLSKSKAFIVFQTIWALFVLILFSIIKTKLPTYILPAMAPLAVLAARAAALALRLKGKEKFYPLALIPPPVLIAALVVSYKSDGWVQLFLSQTRYLFIFLLLVSLVNALLIFKGKLKQALTVLTAAAVAGVAVSMPLAHIAFFEDRQKPVDNLTRTVLERQGSLCTIIRTEPSFPYFLKKNVPLIRDENEAKAHLAKAQSPIFVMAPKEVLQNISWFGTPEKITVVNKTRKWTLFEVKP</sequence>
<evidence type="ECO:0000256" key="2">
    <source>
        <dbReference type="ARBA" id="ARBA00022475"/>
    </source>
</evidence>
<feature type="transmembrane region" description="Helical" evidence="8">
    <location>
        <begin position="378"/>
        <end position="397"/>
    </location>
</feature>
<keyword evidence="6 8" id="KW-1133">Transmembrane helix</keyword>
<feature type="transmembrane region" description="Helical" evidence="8">
    <location>
        <begin position="27"/>
        <end position="45"/>
    </location>
</feature>
<feature type="transmembrane region" description="Helical" evidence="8">
    <location>
        <begin position="282"/>
        <end position="303"/>
    </location>
</feature>
<dbReference type="InterPro" id="IPR038731">
    <property type="entry name" value="RgtA/B/C-like"/>
</dbReference>
<gene>
    <name evidence="10" type="ORF">J0M35_17075</name>
</gene>
<evidence type="ECO:0000313" key="10">
    <source>
        <dbReference type="EMBL" id="MBN8662083.1"/>
    </source>
</evidence>
<evidence type="ECO:0000256" key="1">
    <source>
        <dbReference type="ARBA" id="ARBA00004651"/>
    </source>
</evidence>
<feature type="transmembrane region" description="Helical" evidence="8">
    <location>
        <begin position="436"/>
        <end position="459"/>
    </location>
</feature>
<evidence type="ECO:0000256" key="6">
    <source>
        <dbReference type="ARBA" id="ARBA00022989"/>
    </source>
</evidence>
<dbReference type="PANTHER" id="PTHR33908:SF3">
    <property type="entry name" value="UNDECAPRENYL PHOSPHATE-ALPHA-4-AMINO-4-DEOXY-L-ARABINOSE ARABINOSYL TRANSFERASE"/>
    <property type="match status" value="1"/>
</dbReference>
<feature type="transmembrane region" description="Helical" evidence="8">
    <location>
        <begin position="188"/>
        <end position="214"/>
    </location>
</feature>